<dbReference type="PANTHER" id="PTHR30294">
    <property type="entry name" value="MEMBRANE COMPONENT OF ABC TRANSPORTER YHHJ-RELATED"/>
    <property type="match status" value="1"/>
</dbReference>
<dbReference type="KEGG" id="add:HUW48_08105"/>
<evidence type="ECO:0000256" key="8">
    <source>
        <dbReference type="RuleBase" id="RU361157"/>
    </source>
</evidence>
<dbReference type="PRINTS" id="PR00164">
    <property type="entry name" value="ABC2TRNSPORT"/>
</dbReference>
<keyword evidence="5 8" id="KW-0812">Transmembrane</keyword>
<dbReference type="Gene3D" id="3.40.1710.10">
    <property type="entry name" value="abc type-2 transporter like domain"/>
    <property type="match status" value="1"/>
</dbReference>
<dbReference type="GO" id="GO:0043190">
    <property type="term" value="C:ATP-binding cassette (ABC) transporter complex"/>
    <property type="evidence" value="ECO:0007669"/>
    <property type="project" value="InterPro"/>
</dbReference>
<feature type="transmembrane region" description="Helical" evidence="8">
    <location>
        <begin position="237"/>
        <end position="260"/>
    </location>
</feature>
<keyword evidence="6 8" id="KW-1133">Transmembrane helix</keyword>
<name>A0A7L7L6M9_9BACT</name>
<dbReference type="PROSITE" id="PS51012">
    <property type="entry name" value="ABC_TM2"/>
    <property type="match status" value="1"/>
</dbReference>
<dbReference type="AlphaFoldDB" id="A0A7L7L6M9"/>
<proteinExistence type="inferred from homology"/>
<keyword evidence="11" id="KW-1185">Reference proteome</keyword>
<accession>A0A7L7L6M9</accession>
<dbReference type="InterPro" id="IPR013525">
    <property type="entry name" value="ABC2_TM"/>
</dbReference>
<dbReference type="InterPro" id="IPR047817">
    <property type="entry name" value="ABC2_TM_bact-type"/>
</dbReference>
<dbReference type="InterPro" id="IPR051449">
    <property type="entry name" value="ABC-2_transporter_component"/>
</dbReference>
<protein>
    <recommendedName>
        <fullName evidence="8">Transport permease protein</fullName>
    </recommendedName>
</protein>
<gene>
    <name evidence="10" type="ORF">HUW48_08105</name>
</gene>
<feature type="transmembrane region" description="Helical" evidence="8">
    <location>
        <begin position="266"/>
        <end position="287"/>
    </location>
</feature>
<evidence type="ECO:0000256" key="2">
    <source>
        <dbReference type="ARBA" id="ARBA00007783"/>
    </source>
</evidence>
<feature type="domain" description="ABC transmembrane type-2" evidence="9">
    <location>
        <begin position="150"/>
        <end position="380"/>
    </location>
</feature>
<reference evidence="10 11" key="1">
    <citation type="submission" date="2020-08" db="EMBL/GenBank/DDBJ databases">
        <title>Adhaeribacter dokdonensis sp. nov., isolated from the rhizosphere of Elymus tsukushiensis, a plant native to the Dokdo Islands, Republic of Korea.</title>
        <authorList>
            <person name="Ghim S.Y."/>
        </authorList>
    </citation>
    <scope>NUCLEOTIDE SEQUENCE [LARGE SCALE GENOMIC DNA]</scope>
    <source>
        <strain evidence="10 11">KUDC8001</strain>
    </source>
</reference>
<evidence type="ECO:0000313" key="10">
    <source>
        <dbReference type="EMBL" id="QMU28009.1"/>
    </source>
</evidence>
<keyword evidence="7 8" id="KW-0472">Membrane</keyword>
<dbReference type="InterPro" id="IPR000412">
    <property type="entry name" value="ABC_2_transport"/>
</dbReference>
<keyword evidence="4 8" id="KW-1003">Cell membrane</keyword>
<dbReference type="Pfam" id="PF12698">
    <property type="entry name" value="ABC2_membrane_3"/>
    <property type="match status" value="1"/>
</dbReference>
<organism evidence="10 11">
    <name type="scientific">Adhaeribacter radiodurans</name>
    <dbReference type="NCBI Taxonomy" id="2745197"/>
    <lineage>
        <taxon>Bacteria</taxon>
        <taxon>Pseudomonadati</taxon>
        <taxon>Bacteroidota</taxon>
        <taxon>Cytophagia</taxon>
        <taxon>Cytophagales</taxon>
        <taxon>Hymenobacteraceae</taxon>
        <taxon>Adhaeribacter</taxon>
    </lineage>
</organism>
<dbReference type="EMBL" id="CP055153">
    <property type="protein sequence ID" value="QMU28009.1"/>
    <property type="molecule type" value="Genomic_DNA"/>
</dbReference>
<feature type="transmembrane region" description="Helical" evidence="8">
    <location>
        <begin position="185"/>
        <end position="210"/>
    </location>
</feature>
<evidence type="ECO:0000256" key="7">
    <source>
        <dbReference type="ARBA" id="ARBA00023136"/>
    </source>
</evidence>
<evidence type="ECO:0000313" key="11">
    <source>
        <dbReference type="Proteomes" id="UP000514509"/>
    </source>
</evidence>
<dbReference type="GO" id="GO:0140359">
    <property type="term" value="F:ABC-type transporter activity"/>
    <property type="evidence" value="ECO:0007669"/>
    <property type="project" value="InterPro"/>
</dbReference>
<evidence type="ECO:0000256" key="3">
    <source>
        <dbReference type="ARBA" id="ARBA00022448"/>
    </source>
</evidence>
<comment type="similarity">
    <text evidence="2 8">Belongs to the ABC-2 integral membrane protein family.</text>
</comment>
<evidence type="ECO:0000256" key="1">
    <source>
        <dbReference type="ARBA" id="ARBA00004651"/>
    </source>
</evidence>
<comment type="subcellular location">
    <subcellularLocation>
        <location evidence="1 8">Cell membrane</location>
        <topology evidence="1 8">Multi-pass membrane protein</topology>
    </subcellularLocation>
</comment>
<dbReference type="PANTHER" id="PTHR30294:SF29">
    <property type="entry name" value="MULTIDRUG ABC TRANSPORTER PERMEASE YBHS-RELATED"/>
    <property type="match status" value="1"/>
</dbReference>
<evidence type="ECO:0000256" key="5">
    <source>
        <dbReference type="ARBA" id="ARBA00022692"/>
    </source>
</evidence>
<dbReference type="Proteomes" id="UP000514509">
    <property type="component" value="Chromosome"/>
</dbReference>
<keyword evidence="3 8" id="KW-0813">Transport</keyword>
<feature type="transmembrane region" description="Helical" evidence="8">
    <location>
        <begin position="36"/>
        <end position="54"/>
    </location>
</feature>
<dbReference type="RefSeq" id="WP_182415199.1">
    <property type="nucleotide sequence ID" value="NZ_CP055153.1"/>
</dbReference>
<feature type="transmembrane region" description="Helical" evidence="8">
    <location>
        <begin position="299"/>
        <end position="319"/>
    </location>
</feature>
<evidence type="ECO:0000256" key="4">
    <source>
        <dbReference type="ARBA" id="ARBA00022475"/>
    </source>
</evidence>
<feature type="transmembrane region" description="Helical" evidence="8">
    <location>
        <begin position="354"/>
        <end position="374"/>
    </location>
</feature>
<evidence type="ECO:0000259" key="9">
    <source>
        <dbReference type="PROSITE" id="PS51012"/>
    </source>
</evidence>
<evidence type="ECO:0000256" key="6">
    <source>
        <dbReference type="ARBA" id="ARBA00022989"/>
    </source>
</evidence>
<sequence>MKNHSKNGKQKAKRSQQFYSLVKKEFFHIFRDPKTLIILLGMPVVQIIIFGFALTNEVKNSRMGVLDQAQDASTQALISQIDASQYFEITRYLNSYSEIEQEFRTGTIKLALVLPQNFDADLQHFNKAQAQLIADASDPNVANTLINYASAIILDFQERITANSSLPYTIHTETRMLYNPQLQGAYSFVPGVMAMVLMLVCTMMTAITIVREKELGTMEILLVSPVKPLKIIIAKAVPYLLLSMLNIASILLLSVFVLQVPINGSLLLLSAASILFTITSLSLGLLISTATDSQQTAMFISLTGLFLPTVMLSGFMFPIENMPLPLQVISNLVPAKWFYDIVKAVMIKGAGWQVIWQETLVLTGMTIVFMGLSIKNFKIRLS</sequence>